<feature type="region of interest" description="Disordered" evidence="5">
    <location>
        <begin position="509"/>
        <end position="529"/>
    </location>
</feature>
<evidence type="ECO:0000256" key="1">
    <source>
        <dbReference type="ARBA" id="ARBA00023015"/>
    </source>
</evidence>
<name>A0A162M1E4_9EURO</name>
<sequence>MEPGQSSTEVKRKFVKPPVKLACLACRGSRIRCDGKDICSNCVNKGKECTYLPSKRGGPRRRKVVRSAASHHDQTQSNGEGVQATLSSEHDLETLAVFNAIDVLSEQGRGIKEIETPPDTQRIVESIRASFETGTARMQPRDTSSSQSFGEVFPRVRLYGGEQEILSAYYVFIHNYYPIFPPPPHSIGADHPLNFPTGVSSKGQVNFMLPYEPKSPASLAISAILALLPHPRDPDPFSTESIQLRKAYSNNFARAALDGVEQDHEIEESSANPAGALQKQFASPKRPPLHPFLPVELEVLIALMILSVYEYAQRGNCMKMRVRAGEAYVLAMGMGLHKLGLETDMYTEGRRRAWWMTYYMLSQCGVVSASAQMVPLDPAFTTPFPSFPSDPEAWSIFFESQQILMTATQYVKDQKAAVKSGGSLADLCERMRQLDSVIQSNLVHSKLPGRISMFRHHDNDPELVAAQCMRQATQIKLYSSMIKTHRFRAFSDIPIFIRKHCDLEAAELGFAPNPSSPETDSPDPGGSTKLSCCSSMDDIPLEDSSIADSGSTEGGCSFTNEESSQRCFDASLGISHLMKSLPYPRPYESNVLEQINLRSSSDPLDEQSRTMPLFCCCVMQSSYALLMLYYKYRVMDDSFIGNDVTPVLTENLKDDVRQGLQNNVNALKNYSKAFEALDGMRDEVEGAFLIAFAM</sequence>
<dbReference type="EMBL" id="AZGZ01000001">
    <property type="protein sequence ID" value="KZZ98256.1"/>
    <property type="molecule type" value="Genomic_DNA"/>
</dbReference>
<dbReference type="CDD" id="cd12148">
    <property type="entry name" value="fungal_TF_MHR"/>
    <property type="match status" value="1"/>
</dbReference>
<dbReference type="SUPFAM" id="SSF57701">
    <property type="entry name" value="Zn2/Cys6 DNA-binding domain"/>
    <property type="match status" value="1"/>
</dbReference>
<dbReference type="VEuPathDB" id="FungiDB:AAP_00517"/>
<dbReference type="AlphaFoldDB" id="A0A162M1E4"/>
<evidence type="ECO:0000259" key="6">
    <source>
        <dbReference type="PROSITE" id="PS50048"/>
    </source>
</evidence>
<gene>
    <name evidence="7" type="ORF">AAP_00517</name>
</gene>
<dbReference type="SMART" id="SM00066">
    <property type="entry name" value="GAL4"/>
    <property type="match status" value="1"/>
</dbReference>
<dbReference type="Pfam" id="PF00172">
    <property type="entry name" value="Zn_clus"/>
    <property type="match status" value="1"/>
</dbReference>
<comment type="caution">
    <text evidence="7">The sequence shown here is derived from an EMBL/GenBank/DDBJ whole genome shotgun (WGS) entry which is preliminary data.</text>
</comment>
<dbReference type="GO" id="GO:0003677">
    <property type="term" value="F:DNA binding"/>
    <property type="evidence" value="ECO:0007669"/>
    <property type="project" value="UniProtKB-KW"/>
</dbReference>
<dbReference type="PANTHER" id="PTHR47431:SF5">
    <property type="entry name" value="ZN(II)2CYS6 TRANSCRIPTION FACTOR (EUROFUNG)"/>
    <property type="match status" value="1"/>
</dbReference>
<dbReference type="InterPro" id="IPR036864">
    <property type="entry name" value="Zn2-C6_fun-type_DNA-bd_sf"/>
</dbReference>
<dbReference type="CDD" id="cd00067">
    <property type="entry name" value="GAL4"/>
    <property type="match status" value="1"/>
</dbReference>
<evidence type="ECO:0000256" key="5">
    <source>
        <dbReference type="SAM" id="MobiDB-lite"/>
    </source>
</evidence>
<organism evidence="7 8">
    <name type="scientific">Ascosphaera apis ARSEF 7405</name>
    <dbReference type="NCBI Taxonomy" id="392613"/>
    <lineage>
        <taxon>Eukaryota</taxon>
        <taxon>Fungi</taxon>
        <taxon>Dikarya</taxon>
        <taxon>Ascomycota</taxon>
        <taxon>Pezizomycotina</taxon>
        <taxon>Eurotiomycetes</taxon>
        <taxon>Eurotiomycetidae</taxon>
        <taxon>Onygenales</taxon>
        <taxon>Ascosphaeraceae</taxon>
        <taxon>Ascosphaera</taxon>
    </lineage>
</organism>
<dbReference type="InterPro" id="IPR001138">
    <property type="entry name" value="Zn2Cys6_DnaBD"/>
</dbReference>
<dbReference type="GO" id="GO:0008270">
    <property type="term" value="F:zinc ion binding"/>
    <property type="evidence" value="ECO:0007669"/>
    <property type="project" value="InterPro"/>
</dbReference>
<evidence type="ECO:0000256" key="4">
    <source>
        <dbReference type="ARBA" id="ARBA00023242"/>
    </source>
</evidence>
<keyword evidence="1" id="KW-0805">Transcription regulation</keyword>
<dbReference type="Proteomes" id="UP000242877">
    <property type="component" value="Unassembled WGS sequence"/>
</dbReference>
<proteinExistence type="predicted"/>
<feature type="domain" description="Zn(2)-C6 fungal-type" evidence="6">
    <location>
        <begin position="22"/>
        <end position="51"/>
    </location>
</feature>
<protein>
    <submittedName>
        <fullName evidence="7">C6 zinc finger domain-containing protein</fullName>
    </submittedName>
</protein>
<dbReference type="PROSITE" id="PS00463">
    <property type="entry name" value="ZN2_CY6_FUNGAL_1"/>
    <property type="match status" value="1"/>
</dbReference>
<dbReference type="OrthoDB" id="10250282at2759"/>
<evidence type="ECO:0000256" key="2">
    <source>
        <dbReference type="ARBA" id="ARBA00023125"/>
    </source>
</evidence>
<keyword evidence="4" id="KW-0539">Nucleus</keyword>
<keyword evidence="2" id="KW-0238">DNA-binding</keyword>
<evidence type="ECO:0000313" key="8">
    <source>
        <dbReference type="Proteomes" id="UP000242877"/>
    </source>
</evidence>
<dbReference type="GO" id="GO:0000981">
    <property type="term" value="F:DNA-binding transcription factor activity, RNA polymerase II-specific"/>
    <property type="evidence" value="ECO:0007669"/>
    <property type="project" value="InterPro"/>
</dbReference>
<keyword evidence="3" id="KW-0804">Transcription</keyword>
<dbReference type="Gene3D" id="4.10.240.10">
    <property type="entry name" value="Zn(2)-C6 fungal-type DNA-binding domain"/>
    <property type="match status" value="1"/>
</dbReference>
<feature type="region of interest" description="Disordered" evidence="5">
    <location>
        <begin position="54"/>
        <end position="86"/>
    </location>
</feature>
<feature type="compositionally biased region" description="Polar residues" evidence="5">
    <location>
        <begin position="75"/>
        <end position="86"/>
    </location>
</feature>
<accession>A0A162M1E4</accession>
<feature type="region of interest" description="Disordered" evidence="5">
    <location>
        <begin position="263"/>
        <end position="282"/>
    </location>
</feature>
<dbReference type="PANTHER" id="PTHR47431">
    <property type="entry name" value="ZN(II)2CYS6 TRANSCRIPTION FACTOR (EUROFUNG)-RELATED"/>
    <property type="match status" value="1"/>
</dbReference>
<dbReference type="PROSITE" id="PS50048">
    <property type="entry name" value="ZN2_CY6_FUNGAL_2"/>
    <property type="match status" value="1"/>
</dbReference>
<reference evidence="7 8" key="1">
    <citation type="journal article" date="2016" name="Genome Biol. Evol.">
        <title>Divergent and convergent evolution of fungal pathogenicity.</title>
        <authorList>
            <person name="Shang Y."/>
            <person name="Xiao G."/>
            <person name="Zheng P."/>
            <person name="Cen K."/>
            <person name="Zhan S."/>
            <person name="Wang C."/>
        </authorList>
    </citation>
    <scope>NUCLEOTIDE SEQUENCE [LARGE SCALE GENOMIC DNA]</scope>
    <source>
        <strain evidence="7 8">ARSEF 7405</strain>
    </source>
</reference>
<evidence type="ECO:0000256" key="3">
    <source>
        <dbReference type="ARBA" id="ARBA00023163"/>
    </source>
</evidence>
<evidence type="ECO:0000313" key="7">
    <source>
        <dbReference type="EMBL" id="KZZ98256.1"/>
    </source>
</evidence>
<keyword evidence="8" id="KW-1185">Reference proteome</keyword>